<keyword evidence="2" id="KW-1185">Reference proteome</keyword>
<evidence type="ECO:0000313" key="2">
    <source>
        <dbReference type="Proteomes" id="UP000001572"/>
    </source>
</evidence>
<proteinExistence type="predicted"/>
<dbReference type="KEGG" id="amt:Amet_3525"/>
<gene>
    <name evidence="1" type="ordered locus">Amet_3525</name>
</gene>
<accession>A6TTY4</accession>
<dbReference type="AlphaFoldDB" id="A6TTY4"/>
<dbReference type="EMBL" id="CP000724">
    <property type="protein sequence ID" value="ABR49652.1"/>
    <property type="molecule type" value="Genomic_DNA"/>
</dbReference>
<sequence>MTSTIKRSNFLILWASFSLVPELTTMMNMSNKKYLDLFTKQEQIEAEKRD</sequence>
<dbReference type="HOGENOM" id="CLU_3113834_0_0_9"/>
<organism evidence="1 2">
    <name type="scientific">Alkaliphilus metalliredigens (strain QYMF)</name>
    <dbReference type="NCBI Taxonomy" id="293826"/>
    <lineage>
        <taxon>Bacteria</taxon>
        <taxon>Bacillati</taxon>
        <taxon>Bacillota</taxon>
        <taxon>Clostridia</taxon>
        <taxon>Peptostreptococcales</taxon>
        <taxon>Natronincolaceae</taxon>
        <taxon>Alkaliphilus</taxon>
    </lineage>
</organism>
<dbReference type="Proteomes" id="UP000001572">
    <property type="component" value="Chromosome"/>
</dbReference>
<name>A6TTY4_ALKMQ</name>
<reference evidence="2" key="1">
    <citation type="journal article" date="2016" name="Genome Announc.">
        <title>Complete genome sequence of Alkaliphilus metalliredigens strain QYMF, an alkaliphilic and metal-reducing bacterium isolated from borax-contaminated leachate ponds.</title>
        <authorList>
            <person name="Hwang C."/>
            <person name="Copeland A."/>
            <person name="Lucas S."/>
            <person name="Lapidus A."/>
            <person name="Barry K."/>
            <person name="Detter J.C."/>
            <person name="Glavina Del Rio T."/>
            <person name="Hammon N."/>
            <person name="Israni S."/>
            <person name="Dalin E."/>
            <person name="Tice H."/>
            <person name="Pitluck S."/>
            <person name="Chertkov O."/>
            <person name="Brettin T."/>
            <person name="Bruce D."/>
            <person name="Han C."/>
            <person name="Schmutz J."/>
            <person name="Larimer F."/>
            <person name="Land M.L."/>
            <person name="Hauser L."/>
            <person name="Kyrpides N."/>
            <person name="Mikhailova N."/>
            <person name="Ye Q."/>
            <person name="Zhou J."/>
            <person name="Richardson P."/>
            <person name="Fields M.W."/>
        </authorList>
    </citation>
    <scope>NUCLEOTIDE SEQUENCE [LARGE SCALE GENOMIC DNA]</scope>
    <source>
        <strain evidence="2">QYMF</strain>
    </source>
</reference>
<evidence type="ECO:0000313" key="1">
    <source>
        <dbReference type="EMBL" id="ABR49652.1"/>
    </source>
</evidence>
<protein>
    <submittedName>
        <fullName evidence="1">Uncharacterized protein</fullName>
    </submittedName>
</protein>